<keyword evidence="3" id="KW-1185">Reference proteome</keyword>
<comment type="caution">
    <text evidence="2">The sequence shown here is derived from an EMBL/GenBank/DDBJ whole genome shotgun (WGS) entry which is preliminary data.</text>
</comment>
<dbReference type="RefSeq" id="WP_188429725.1">
    <property type="nucleotide sequence ID" value="NZ_BMEX01000002.1"/>
</dbReference>
<evidence type="ECO:0000313" key="3">
    <source>
        <dbReference type="Proteomes" id="UP000617979"/>
    </source>
</evidence>
<dbReference type="EMBL" id="BMEX01000002">
    <property type="protein sequence ID" value="GGA35942.1"/>
    <property type="molecule type" value="Genomic_DNA"/>
</dbReference>
<dbReference type="Proteomes" id="UP000617979">
    <property type="component" value="Unassembled WGS sequence"/>
</dbReference>
<evidence type="ECO:0000313" key="2">
    <source>
        <dbReference type="EMBL" id="GGA35942.1"/>
    </source>
</evidence>
<evidence type="ECO:0000256" key="1">
    <source>
        <dbReference type="SAM" id="MobiDB-lite"/>
    </source>
</evidence>
<feature type="region of interest" description="Disordered" evidence="1">
    <location>
        <begin position="47"/>
        <end position="70"/>
    </location>
</feature>
<organism evidence="2 3">
    <name type="scientific">Kroppenstedtia guangzhouensis</name>
    <dbReference type="NCBI Taxonomy" id="1274356"/>
    <lineage>
        <taxon>Bacteria</taxon>
        <taxon>Bacillati</taxon>
        <taxon>Bacillota</taxon>
        <taxon>Bacilli</taxon>
        <taxon>Bacillales</taxon>
        <taxon>Thermoactinomycetaceae</taxon>
        <taxon>Kroppenstedtia</taxon>
    </lineage>
</organism>
<name>A0ABQ1G4J9_9BACL</name>
<protein>
    <submittedName>
        <fullName evidence="2">Uncharacterized protein</fullName>
    </submittedName>
</protein>
<gene>
    <name evidence="2" type="ORF">GCM10007416_06010</name>
</gene>
<reference evidence="3" key="1">
    <citation type="journal article" date="2019" name="Int. J. Syst. Evol. Microbiol.">
        <title>The Global Catalogue of Microorganisms (GCM) 10K type strain sequencing project: providing services to taxonomists for standard genome sequencing and annotation.</title>
        <authorList>
            <consortium name="The Broad Institute Genomics Platform"/>
            <consortium name="The Broad Institute Genome Sequencing Center for Infectious Disease"/>
            <person name="Wu L."/>
            <person name="Ma J."/>
        </authorList>
    </citation>
    <scope>NUCLEOTIDE SEQUENCE [LARGE SCALE GENOMIC DNA]</scope>
    <source>
        <strain evidence="3">CGMCC 1.12404</strain>
    </source>
</reference>
<proteinExistence type="predicted"/>
<sequence length="70" mass="7670">MGKKKIYGVVFDLADSAERSLLERVEGSTDDFSELVKSLLRKWALDCDSSPTDSSDDEGEAIRKSGLPFG</sequence>
<accession>A0ABQ1G4J9</accession>